<dbReference type="HAMAP" id="MF_00104">
    <property type="entry name" value="RNase_III"/>
    <property type="match status" value="1"/>
</dbReference>
<dbReference type="GO" id="GO:0006364">
    <property type="term" value="P:rRNA processing"/>
    <property type="evidence" value="ECO:0007669"/>
    <property type="project" value="UniProtKB-UniRule"/>
</dbReference>
<comment type="similarity">
    <text evidence="3">Belongs to the ribonuclease III family.</text>
</comment>
<dbReference type="Gene3D" id="1.10.1520.10">
    <property type="entry name" value="Ribonuclease III domain"/>
    <property type="match status" value="1"/>
</dbReference>
<dbReference type="GO" id="GO:0004525">
    <property type="term" value="F:ribonuclease III activity"/>
    <property type="evidence" value="ECO:0007669"/>
    <property type="project" value="UniProtKB-UniRule"/>
</dbReference>
<dbReference type="PROSITE" id="PS00517">
    <property type="entry name" value="RNASE_3_1"/>
    <property type="match status" value="1"/>
</dbReference>
<gene>
    <name evidence="15 19" type="primary">rnc</name>
    <name evidence="19" type="ORF">NCTC13337_01478</name>
</gene>
<keyword evidence="5 15" id="KW-0963">Cytoplasm</keyword>
<evidence type="ECO:0000256" key="5">
    <source>
        <dbReference type="ARBA" id="ARBA00022490"/>
    </source>
</evidence>
<evidence type="ECO:0000256" key="10">
    <source>
        <dbReference type="ARBA" id="ARBA00022723"/>
    </source>
</evidence>
<feature type="binding site" evidence="15">
    <location>
        <position position="114"/>
    </location>
    <ligand>
        <name>Mg(2+)</name>
        <dbReference type="ChEBI" id="CHEBI:18420"/>
    </ligand>
</feature>
<dbReference type="CDD" id="cd00593">
    <property type="entry name" value="RIBOc"/>
    <property type="match status" value="1"/>
</dbReference>
<dbReference type="CDD" id="cd10845">
    <property type="entry name" value="DSRM_RNAse_III_family"/>
    <property type="match status" value="1"/>
</dbReference>
<evidence type="ECO:0000259" key="18">
    <source>
        <dbReference type="PROSITE" id="PS50142"/>
    </source>
</evidence>
<keyword evidence="14 15" id="KW-0694">RNA-binding</keyword>
<keyword evidence="10 15" id="KW-0479">Metal-binding</keyword>
<evidence type="ECO:0000259" key="17">
    <source>
        <dbReference type="PROSITE" id="PS50137"/>
    </source>
</evidence>
<feature type="compositionally biased region" description="Polar residues" evidence="16">
    <location>
        <begin position="188"/>
        <end position="204"/>
    </location>
</feature>
<keyword evidence="6 15" id="KW-0698">rRNA processing</keyword>
<dbReference type="InterPro" id="IPR011907">
    <property type="entry name" value="RNase_III"/>
</dbReference>
<dbReference type="EC" id="3.1.26.3" evidence="15"/>
<keyword evidence="11 15" id="KW-0255">Endonuclease</keyword>
<dbReference type="RefSeq" id="WP_072576395.1">
    <property type="nucleotide sequence ID" value="NZ_LWHB01000067.1"/>
</dbReference>
<evidence type="ECO:0000256" key="2">
    <source>
        <dbReference type="ARBA" id="ARBA00004496"/>
    </source>
</evidence>
<evidence type="ECO:0000256" key="9">
    <source>
        <dbReference type="ARBA" id="ARBA00022722"/>
    </source>
</evidence>
<dbReference type="FunFam" id="3.30.160.20:FF:000003">
    <property type="entry name" value="Ribonuclease 3"/>
    <property type="match status" value="1"/>
</dbReference>
<dbReference type="PANTHER" id="PTHR11207">
    <property type="entry name" value="RIBONUCLEASE III"/>
    <property type="match status" value="1"/>
</dbReference>
<dbReference type="SMART" id="SM00358">
    <property type="entry name" value="DSRM"/>
    <property type="match status" value="1"/>
</dbReference>
<evidence type="ECO:0000256" key="8">
    <source>
        <dbReference type="ARBA" id="ARBA00022694"/>
    </source>
</evidence>
<feature type="binding site" evidence="15">
    <location>
        <position position="41"/>
    </location>
    <ligand>
        <name>Mg(2+)</name>
        <dbReference type="ChEBI" id="CHEBI:18420"/>
    </ligand>
</feature>
<keyword evidence="20" id="KW-1185">Reference proteome</keyword>
<dbReference type="SUPFAM" id="SSF69065">
    <property type="entry name" value="RNase III domain-like"/>
    <property type="match status" value="1"/>
</dbReference>
<proteinExistence type="inferred from homology"/>
<evidence type="ECO:0000256" key="13">
    <source>
        <dbReference type="ARBA" id="ARBA00022842"/>
    </source>
</evidence>
<evidence type="ECO:0000256" key="14">
    <source>
        <dbReference type="ARBA" id="ARBA00022884"/>
    </source>
</evidence>
<evidence type="ECO:0000256" key="7">
    <source>
        <dbReference type="ARBA" id="ARBA00022664"/>
    </source>
</evidence>
<evidence type="ECO:0000256" key="12">
    <source>
        <dbReference type="ARBA" id="ARBA00022801"/>
    </source>
</evidence>
<dbReference type="PROSITE" id="PS50142">
    <property type="entry name" value="RNASE_3_2"/>
    <property type="match status" value="1"/>
</dbReference>
<dbReference type="InterPro" id="IPR014720">
    <property type="entry name" value="dsRBD_dom"/>
</dbReference>
<evidence type="ECO:0000256" key="4">
    <source>
        <dbReference type="ARBA" id="ARBA00011738"/>
    </source>
</evidence>
<dbReference type="Gene3D" id="3.30.160.20">
    <property type="match status" value="1"/>
</dbReference>
<reference evidence="19 20" key="1">
    <citation type="submission" date="2018-06" db="EMBL/GenBank/DDBJ databases">
        <authorList>
            <consortium name="Pathogen Informatics"/>
            <person name="Doyle S."/>
        </authorList>
    </citation>
    <scope>NUCLEOTIDE SEQUENCE [LARGE SCALE GENOMIC DNA]</scope>
    <source>
        <strain evidence="19 20">NCTC13337</strain>
    </source>
</reference>
<organism evidence="19 20">
    <name type="scientific">Suttonella ornithocola</name>
    <dbReference type="NCBI Taxonomy" id="279832"/>
    <lineage>
        <taxon>Bacteria</taxon>
        <taxon>Pseudomonadati</taxon>
        <taxon>Pseudomonadota</taxon>
        <taxon>Gammaproteobacteria</taxon>
        <taxon>Cardiobacteriales</taxon>
        <taxon>Cardiobacteriaceae</taxon>
        <taxon>Suttonella</taxon>
    </lineage>
</organism>
<comment type="function">
    <text evidence="15">Digests double-stranded RNA. Involved in the processing of primary rRNA transcript to yield the immediate precursors to the large and small rRNAs (23S and 16S). Processes some mRNAs, and tRNAs when they are encoded in the rRNA operon. Processes pre-crRNA and tracrRNA of type II CRISPR loci if present in the organism.</text>
</comment>
<comment type="catalytic activity">
    <reaction evidence="1 15">
        <text>Endonucleolytic cleavage to 5'-phosphomonoester.</text>
        <dbReference type="EC" id="3.1.26.3"/>
    </reaction>
</comment>
<dbReference type="Proteomes" id="UP000254601">
    <property type="component" value="Unassembled WGS sequence"/>
</dbReference>
<evidence type="ECO:0000256" key="11">
    <source>
        <dbReference type="ARBA" id="ARBA00022759"/>
    </source>
</evidence>
<comment type="subunit">
    <text evidence="4 15">Homodimer.</text>
</comment>
<dbReference type="OrthoDB" id="9805026at2"/>
<evidence type="ECO:0000256" key="3">
    <source>
        <dbReference type="ARBA" id="ARBA00010183"/>
    </source>
</evidence>
<evidence type="ECO:0000313" key="19">
    <source>
        <dbReference type="EMBL" id="SUO95597.1"/>
    </source>
</evidence>
<protein>
    <recommendedName>
        <fullName evidence="15">Ribonuclease 3</fullName>
        <ecNumber evidence="15">3.1.26.3</ecNumber>
    </recommendedName>
    <alternativeName>
        <fullName evidence="15">Ribonuclease III</fullName>
        <shortName evidence="15">RNase III</shortName>
    </alternativeName>
</protein>
<feature type="region of interest" description="Disordered" evidence="16">
    <location>
        <begin position="180"/>
        <end position="207"/>
    </location>
</feature>
<dbReference type="SMART" id="SM00535">
    <property type="entry name" value="RIBOc"/>
    <property type="match status" value="1"/>
</dbReference>
<evidence type="ECO:0000256" key="6">
    <source>
        <dbReference type="ARBA" id="ARBA00022552"/>
    </source>
</evidence>
<dbReference type="GO" id="GO:0010468">
    <property type="term" value="P:regulation of gene expression"/>
    <property type="evidence" value="ECO:0007669"/>
    <property type="project" value="TreeGrafter"/>
</dbReference>
<dbReference type="SUPFAM" id="SSF54768">
    <property type="entry name" value="dsRNA-binding domain-like"/>
    <property type="match status" value="1"/>
</dbReference>
<feature type="binding site" evidence="15">
    <location>
        <position position="117"/>
    </location>
    <ligand>
        <name>Mg(2+)</name>
        <dbReference type="ChEBI" id="CHEBI:18420"/>
    </ligand>
</feature>
<dbReference type="Pfam" id="PF00035">
    <property type="entry name" value="dsrm"/>
    <property type="match status" value="1"/>
</dbReference>
<comment type="subcellular location">
    <subcellularLocation>
        <location evidence="2 15">Cytoplasm</location>
    </subcellularLocation>
</comment>
<keyword evidence="12 15" id="KW-0378">Hydrolase</keyword>
<feature type="active site" evidence="15">
    <location>
        <position position="45"/>
    </location>
</feature>
<feature type="active site" evidence="15">
    <location>
        <position position="117"/>
    </location>
</feature>
<keyword evidence="15" id="KW-0699">rRNA-binding</keyword>
<evidence type="ECO:0000256" key="15">
    <source>
        <dbReference type="HAMAP-Rule" id="MF_00104"/>
    </source>
</evidence>
<feature type="domain" description="RNase III" evidence="18">
    <location>
        <begin position="6"/>
        <end position="128"/>
    </location>
</feature>
<dbReference type="InterPro" id="IPR036389">
    <property type="entry name" value="RNase_III_sf"/>
</dbReference>
<dbReference type="FunFam" id="1.10.1520.10:FF:000001">
    <property type="entry name" value="Ribonuclease 3"/>
    <property type="match status" value="1"/>
</dbReference>
<dbReference type="GO" id="GO:0006397">
    <property type="term" value="P:mRNA processing"/>
    <property type="evidence" value="ECO:0007669"/>
    <property type="project" value="UniProtKB-UniRule"/>
</dbReference>
<keyword evidence="9 15" id="KW-0540">Nuclease</keyword>
<dbReference type="InterPro" id="IPR000999">
    <property type="entry name" value="RNase_III_dom"/>
</dbReference>
<dbReference type="NCBIfam" id="TIGR02191">
    <property type="entry name" value="RNaseIII"/>
    <property type="match status" value="1"/>
</dbReference>
<dbReference type="Pfam" id="PF14622">
    <property type="entry name" value="Ribonucleas_3_3"/>
    <property type="match status" value="1"/>
</dbReference>
<dbReference type="AlphaFoldDB" id="A0A380MW19"/>
<dbReference type="PANTHER" id="PTHR11207:SF0">
    <property type="entry name" value="RIBONUCLEASE 3"/>
    <property type="match status" value="1"/>
</dbReference>
<dbReference type="GO" id="GO:0046872">
    <property type="term" value="F:metal ion binding"/>
    <property type="evidence" value="ECO:0007669"/>
    <property type="project" value="UniProtKB-KW"/>
</dbReference>
<dbReference type="EMBL" id="UHIC01000001">
    <property type="protein sequence ID" value="SUO95597.1"/>
    <property type="molecule type" value="Genomic_DNA"/>
</dbReference>
<feature type="domain" description="DRBM" evidence="17">
    <location>
        <begin position="155"/>
        <end position="223"/>
    </location>
</feature>
<dbReference type="GO" id="GO:0008033">
    <property type="term" value="P:tRNA processing"/>
    <property type="evidence" value="ECO:0007669"/>
    <property type="project" value="UniProtKB-KW"/>
</dbReference>
<dbReference type="GO" id="GO:0005737">
    <property type="term" value="C:cytoplasm"/>
    <property type="evidence" value="ECO:0007669"/>
    <property type="project" value="UniProtKB-SubCell"/>
</dbReference>
<dbReference type="GO" id="GO:0042802">
    <property type="term" value="F:identical protein binding"/>
    <property type="evidence" value="ECO:0007669"/>
    <property type="project" value="UniProtKB-ARBA"/>
</dbReference>
<accession>A0A380MW19</accession>
<keyword evidence="13 15" id="KW-0460">Magnesium</keyword>
<evidence type="ECO:0000256" key="1">
    <source>
        <dbReference type="ARBA" id="ARBA00000109"/>
    </source>
</evidence>
<keyword evidence="8 15" id="KW-0819">tRNA processing</keyword>
<dbReference type="GO" id="GO:0019843">
    <property type="term" value="F:rRNA binding"/>
    <property type="evidence" value="ECO:0007669"/>
    <property type="project" value="UniProtKB-KW"/>
</dbReference>
<keyword evidence="7 15" id="KW-0507">mRNA processing</keyword>
<comment type="cofactor">
    <cofactor evidence="15">
        <name>Mg(2+)</name>
        <dbReference type="ChEBI" id="CHEBI:18420"/>
    </cofactor>
</comment>
<dbReference type="PROSITE" id="PS50137">
    <property type="entry name" value="DS_RBD"/>
    <property type="match status" value="1"/>
</dbReference>
<evidence type="ECO:0000313" key="20">
    <source>
        <dbReference type="Proteomes" id="UP000254601"/>
    </source>
</evidence>
<name>A0A380MW19_9GAMM</name>
<sequence length="224" mass="25152">MKPTDWQTLQKKLNYRFTNLALLKQALTHRSHSITHNERLEYLGDALLETIISIELYRRHPQAPEGNLTRLRAAIVKGSNLAKIAKQLALGEYLQLGDGERKSGGSRRETILADAVEAIIAAVYLDSDFALCESFTLALFEQNLEALPDAEALKDAKTRLQEYLQGRGLPLPIYTLEKESGPEHNRKFTVSASSENYRSEATATNRKKAEQAAAESLLLHYRKS</sequence>
<evidence type="ECO:0000256" key="16">
    <source>
        <dbReference type="SAM" id="MobiDB-lite"/>
    </source>
</evidence>
<dbReference type="GO" id="GO:0003725">
    <property type="term" value="F:double-stranded RNA binding"/>
    <property type="evidence" value="ECO:0007669"/>
    <property type="project" value="TreeGrafter"/>
</dbReference>